<dbReference type="SUPFAM" id="SSF55874">
    <property type="entry name" value="ATPase domain of HSP90 chaperone/DNA topoisomerase II/histidine kinase"/>
    <property type="match status" value="1"/>
</dbReference>
<dbReference type="InterPro" id="IPR050398">
    <property type="entry name" value="HssS/ArlS-like"/>
</dbReference>
<gene>
    <name evidence="16" type="primary">walK</name>
    <name evidence="16" type="ORF">ERYAMS2_00628</name>
    <name evidence="17" type="ORF">ERYAMS_00338</name>
</gene>
<dbReference type="PROSITE" id="PS50109">
    <property type="entry name" value="HIS_KIN"/>
    <property type="match status" value="1"/>
</dbReference>
<evidence type="ECO:0000256" key="10">
    <source>
        <dbReference type="ARBA" id="ARBA00022840"/>
    </source>
</evidence>
<evidence type="ECO:0000313" key="16">
    <source>
        <dbReference type="EMBL" id="CAH2761287.1"/>
    </source>
</evidence>
<accession>A0AAU9VHG4</accession>
<proteinExistence type="predicted"/>
<keyword evidence="11 14" id="KW-1133">Transmembrane helix</keyword>
<keyword evidence="4" id="KW-1003">Cell membrane</keyword>
<dbReference type="EMBL" id="OW659496">
    <property type="protein sequence ID" value="CAH2761292.1"/>
    <property type="molecule type" value="Genomic_DNA"/>
</dbReference>
<evidence type="ECO:0000256" key="4">
    <source>
        <dbReference type="ARBA" id="ARBA00022475"/>
    </source>
</evidence>
<evidence type="ECO:0000256" key="11">
    <source>
        <dbReference type="ARBA" id="ARBA00022989"/>
    </source>
</evidence>
<comment type="subcellular location">
    <subcellularLocation>
        <location evidence="2">Cell membrane</location>
        <topology evidence="2">Multi-pass membrane protein</topology>
    </subcellularLocation>
</comment>
<evidence type="ECO:0000256" key="5">
    <source>
        <dbReference type="ARBA" id="ARBA00022553"/>
    </source>
</evidence>
<evidence type="ECO:0000256" key="14">
    <source>
        <dbReference type="SAM" id="Phobius"/>
    </source>
</evidence>
<evidence type="ECO:0000256" key="7">
    <source>
        <dbReference type="ARBA" id="ARBA00022692"/>
    </source>
</evidence>
<dbReference type="SUPFAM" id="SSF47384">
    <property type="entry name" value="Homodimeric domain of signal transducing histidine kinase"/>
    <property type="match status" value="1"/>
</dbReference>
<keyword evidence="10" id="KW-0067">ATP-binding</keyword>
<dbReference type="CDD" id="cd00082">
    <property type="entry name" value="HisKA"/>
    <property type="match status" value="1"/>
</dbReference>
<dbReference type="Gene3D" id="1.10.287.130">
    <property type="match status" value="1"/>
</dbReference>
<evidence type="ECO:0000256" key="9">
    <source>
        <dbReference type="ARBA" id="ARBA00022777"/>
    </source>
</evidence>
<evidence type="ECO:0000256" key="2">
    <source>
        <dbReference type="ARBA" id="ARBA00004651"/>
    </source>
</evidence>
<feature type="transmembrane region" description="Helical" evidence="14">
    <location>
        <begin position="9"/>
        <end position="34"/>
    </location>
</feature>
<dbReference type="EMBL" id="OW659477">
    <property type="protein sequence ID" value="CAH2761287.1"/>
    <property type="molecule type" value="Genomic_DNA"/>
</dbReference>
<dbReference type="GO" id="GO:0005886">
    <property type="term" value="C:plasma membrane"/>
    <property type="evidence" value="ECO:0007669"/>
    <property type="project" value="UniProtKB-SubCell"/>
</dbReference>
<keyword evidence="18" id="KW-1185">Reference proteome</keyword>
<dbReference type="Pfam" id="PF00512">
    <property type="entry name" value="HisKA"/>
    <property type="match status" value="1"/>
</dbReference>
<keyword evidence="13 14" id="KW-0472">Membrane</keyword>
<feature type="transmembrane region" description="Helical" evidence="14">
    <location>
        <begin position="178"/>
        <end position="198"/>
    </location>
</feature>
<evidence type="ECO:0000256" key="1">
    <source>
        <dbReference type="ARBA" id="ARBA00000085"/>
    </source>
</evidence>
<organism evidence="16 19">
    <name type="scientific">Erysipelothrix amsterdamensis</name>
    <dbReference type="NCBI Taxonomy" id="2929157"/>
    <lineage>
        <taxon>Bacteria</taxon>
        <taxon>Bacillati</taxon>
        <taxon>Bacillota</taxon>
        <taxon>Erysipelotrichia</taxon>
        <taxon>Erysipelotrichales</taxon>
        <taxon>Erysipelotrichaceae</taxon>
        <taxon>Erysipelothrix</taxon>
    </lineage>
</organism>
<keyword evidence="8" id="KW-0547">Nucleotide-binding</keyword>
<dbReference type="GO" id="GO:0005524">
    <property type="term" value="F:ATP binding"/>
    <property type="evidence" value="ECO:0007669"/>
    <property type="project" value="UniProtKB-KW"/>
</dbReference>
<dbReference type="EC" id="2.7.13.3" evidence="3"/>
<dbReference type="FunFam" id="1.10.287.130:FF:000001">
    <property type="entry name" value="Two-component sensor histidine kinase"/>
    <property type="match status" value="1"/>
</dbReference>
<sequence length="636" mass="72486">MNPNKRKHFIIRFLSAAVFIVSFGGFVGSVYALVKMQDLHVNSMTPEALRENVYNETAQDQIRTLILTSSFDNASDKRFAAGLKDMEQSVVSPNHFFKIYNSDNALLYSKETPSKSGFITVYTLSDYQSVDERDSDGHYIKSQMIQKDYRVESQIVEGAHDVFWYLDILINKLLELGYRLYGILIVSAFFMLASWIVFTKHAGIRNEDGTVDQNSFDRIPLEPFALLYLFIFGFSISLLGESLKIFYRDVPNAFLMGISITLILLGLSFIFYNSFIKRIKAKQLFVNSWVYRWGYLPIKRLYNASFHNRDLLIKVSVVVGASLLFDVITMTSIFNHNNGTMFFFWLIKTGVVLYFIFKFTLDAKGIRDATQAMVSGNLDKPLDTSKLQGVLKEHAHDLNQLSDGMHRAVEKQMKSERMKTDLITNVSHDIKTPLTSIINYIGLLEQKSFEDIEVQEYLKVLSRQSSRLKKLIEDLVEASKASSGSIHLNQEDTDLNVLLDQVIGEYRDRFDQKHLELVVSQDVVHAHLDGNVLFRVLDNLFGNICKYSLKQSRVYVNLKLIENKAVLEIKNISDVSLNISSDELMERFVRGDASRNTEGSGLGLSIAKALTEVMGGEFKLDIDGDLFKVKLTFPLQ</sequence>
<evidence type="ECO:0000256" key="8">
    <source>
        <dbReference type="ARBA" id="ARBA00022741"/>
    </source>
</evidence>
<keyword evidence="5" id="KW-0597">Phosphoprotein</keyword>
<evidence type="ECO:0000256" key="13">
    <source>
        <dbReference type="ARBA" id="ARBA00023136"/>
    </source>
</evidence>
<dbReference type="InterPro" id="IPR005467">
    <property type="entry name" value="His_kinase_dom"/>
</dbReference>
<evidence type="ECO:0000259" key="15">
    <source>
        <dbReference type="PROSITE" id="PS50109"/>
    </source>
</evidence>
<dbReference type="PANTHER" id="PTHR45528">
    <property type="entry name" value="SENSOR HISTIDINE KINASE CPXA"/>
    <property type="match status" value="1"/>
</dbReference>
<dbReference type="Proteomes" id="UP001154095">
    <property type="component" value="Chromosome"/>
</dbReference>
<dbReference type="PANTHER" id="PTHR45528:SF1">
    <property type="entry name" value="SENSOR HISTIDINE KINASE CPXA"/>
    <property type="match status" value="1"/>
</dbReference>
<keyword evidence="7 14" id="KW-0812">Transmembrane</keyword>
<evidence type="ECO:0000256" key="12">
    <source>
        <dbReference type="ARBA" id="ARBA00023012"/>
    </source>
</evidence>
<dbReference type="Gene3D" id="3.30.565.10">
    <property type="entry name" value="Histidine kinase-like ATPase, C-terminal domain"/>
    <property type="match status" value="1"/>
</dbReference>
<feature type="transmembrane region" description="Helical" evidence="14">
    <location>
        <begin position="225"/>
        <end position="247"/>
    </location>
</feature>
<feature type="transmembrane region" description="Helical" evidence="14">
    <location>
        <begin position="311"/>
        <end position="334"/>
    </location>
</feature>
<keyword evidence="12" id="KW-0902">Two-component regulatory system</keyword>
<dbReference type="InterPro" id="IPR036097">
    <property type="entry name" value="HisK_dim/P_sf"/>
</dbReference>
<evidence type="ECO:0000313" key="17">
    <source>
        <dbReference type="EMBL" id="CAH2761292.1"/>
    </source>
</evidence>
<reference evidence="16" key="1">
    <citation type="submission" date="2022-04" db="EMBL/GenBank/DDBJ databases">
        <authorList>
            <person name="Forde T."/>
        </authorList>
    </citation>
    <scope>NUCLEOTIDE SEQUENCE</scope>
    <source>
        <strain evidence="16">A18Y016a</strain>
        <strain evidence="17">A18Y020d</strain>
    </source>
</reference>
<dbReference type="Pfam" id="PF02518">
    <property type="entry name" value="HATPase_c"/>
    <property type="match status" value="1"/>
</dbReference>
<dbReference type="InterPro" id="IPR003594">
    <property type="entry name" value="HATPase_dom"/>
</dbReference>
<feature type="transmembrane region" description="Helical" evidence="14">
    <location>
        <begin position="340"/>
        <end position="357"/>
    </location>
</feature>
<dbReference type="GO" id="GO:0000155">
    <property type="term" value="F:phosphorelay sensor kinase activity"/>
    <property type="evidence" value="ECO:0007669"/>
    <property type="project" value="InterPro"/>
</dbReference>
<dbReference type="InterPro" id="IPR036890">
    <property type="entry name" value="HATPase_C_sf"/>
</dbReference>
<dbReference type="AlphaFoldDB" id="A0AAU9VHG4"/>
<evidence type="ECO:0000313" key="19">
    <source>
        <dbReference type="Proteomes" id="UP001154111"/>
    </source>
</evidence>
<evidence type="ECO:0000256" key="3">
    <source>
        <dbReference type="ARBA" id="ARBA00012438"/>
    </source>
</evidence>
<dbReference type="SMART" id="SM00387">
    <property type="entry name" value="HATPase_c"/>
    <property type="match status" value="1"/>
</dbReference>
<protein>
    <recommendedName>
        <fullName evidence="3">histidine kinase</fullName>
        <ecNumber evidence="3">2.7.13.3</ecNumber>
    </recommendedName>
</protein>
<dbReference type="Proteomes" id="UP001154111">
    <property type="component" value="Chromosome"/>
</dbReference>
<evidence type="ECO:0000256" key="6">
    <source>
        <dbReference type="ARBA" id="ARBA00022679"/>
    </source>
</evidence>
<name>A0AAU9VHG4_9FIRM</name>
<dbReference type="InterPro" id="IPR003661">
    <property type="entry name" value="HisK_dim/P_dom"/>
</dbReference>
<dbReference type="SMART" id="SM00388">
    <property type="entry name" value="HisKA"/>
    <property type="match status" value="1"/>
</dbReference>
<comment type="catalytic activity">
    <reaction evidence="1">
        <text>ATP + protein L-histidine = ADP + protein N-phospho-L-histidine.</text>
        <dbReference type="EC" id="2.7.13.3"/>
    </reaction>
</comment>
<keyword evidence="9 16" id="KW-0418">Kinase</keyword>
<feature type="domain" description="Histidine kinase" evidence="15">
    <location>
        <begin position="425"/>
        <end position="636"/>
    </location>
</feature>
<evidence type="ECO:0000313" key="18">
    <source>
        <dbReference type="Proteomes" id="UP001154095"/>
    </source>
</evidence>
<keyword evidence="6 16" id="KW-0808">Transferase</keyword>
<feature type="transmembrane region" description="Helical" evidence="14">
    <location>
        <begin position="253"/>
        <end position="272"/>
    </location>
</feature>
<dbReference type="RefSeq" id="WP_254007263.1">
    <property type="nucleotide sequence ID" value="NZ_OW659477.1"/>
</dbReference>